<keyword evidence="2" id="KW-1185">Reference proteome</keyword>
<name>A0ABR2WXJ4_9FUNG</name>
<organism evidence="1 2">
    <name type="scientific">Basidiobolus ranarum</name>
    <dbReference type="NCBI Taxonomy" id="34480"/>
    <lineage>
        <taxon>Eukaryota</taxon>
        <taxon>Fungi</taxon>
        <taxon>Fungi incertae sedis</taxon>
        <taxon>Zoopagomycota</taxon>
        <taxon>Entomophthoromycotina</taxon>
        <taxon>Basidiobolomycetes</taxon>
        <taxon>Basidiobolales</taxon>
        <taxon>Basidiobolaceae</taxon>
        <taxon>Basidiobolus</taxon>
    </lineage>
</organism>
<reference evidence="1 2" key="1">
    <citation type="submission" date="2023-04" db="EMBL/GenBank/DDBJ databases">
        <title>Genome of Basidiobolus ranarum AG-B5.</title>
        <authorList>
            <person name="Stajich J.E."/>
            <person name="Carter-House D."/>
            <person name="Gryganskyi A."/>
        </authorList>
    </citation>
    <scope>NUCLEOTIDE SEQUENCE [LARGE SCALE GENOMIC DNA]</scope>
    <source>
        <strain evidence="1 2">AG-B5</strain>
    </source>
</reference>
<dbReference type="EMBL" id="JASJQH010000173">
    <property type="protein sequence ID" value="KAK9766258.1"/>
    <property type="molecule type" value="Genomic_DNA"/>
</dbReference>
<gene>
    <name evidence="1" type="ORF">K7432_004801</name>
</gene>
<evidence type="ECO:0000313" key="2">
    <source>
        <dbReference type="Proteomes" id="UP001479436"/>
    </source>
</evidence>
<sequence length="107" mass="12043">MDTNWCTACDKHIDFDGLYCSQQCRMQDAKANPVSSPTLTYENRRPSVCSIRSPTSPKAAFSSPPLSPYQSYSYDKISPPHFSLSQNYCGRSYGKVTPVLTKRLYAM</sequence>
<accession>A0ABR2WXJ4</accession>
<comment type="caution">
    <text evidence="1">The sequence shown here is derived from an EMBL/GenBank/DDBJ whole genome shotgun (WGS) entry which is preliminary data.</text>
</comment>
<evidence type="ECO:0000313" key="1">
    <source>
        <dbReference type="EMBL" id="KAK9766258.1"/>
    </source>
</evidence>
<protein>
    <submittedName>
        <fullName evidence="1">Uncharacterized protein</fullName>
    </submittedName>
</protein>
<proteinExistence type="predicted"/>
<dbReference type="Pfam" id="PF12855">
    <property type="entry name" value="Ecl1"/>
    <property type="match status" value="1"/>
</dbReference>
<dbReference type="Proteomes" id="UP001479436">
    <property type="component" value="Unassembled WGS sequence"/>
</dbReference>
<dbReference type="InterPro" id="IPR024368">
    <property type="entry name" value="Ecl1/2/3"/>
</dbReference>